<dbReference type="eggNOG" id="COG5519">
    <property type="taxonomic scope" value="Bacteria"/>
</dbReference>
<accession>D5SSV3</accession>
<dbReference type="HOGENOM" id="CLU_389244_0_0_0"/>
<dbReference type="InterPro" id="IPR009270">
    <property type="entry name" value="DUF927"/>
</dbReference>
<gene>
    <name evidence="3" type="ordered locus">Plim_3088</name>
</gene>
<proteinExistence type="predicted"/>
<evidence type="ECO:0000256" key="1">
    <source>
        <dbReference type="SAM" id="MobiDB-lite"/>
    </source>
</evidence>
<protein>
    <recommendedName>
        <fullName evidence="2">DUF927 domain-containing protein</fullName>
    </recommendedName>
</protein>
<dbReference type="Proteomes" id="UP000002220">
    <property type="component" value="Chromosome"/>
</dbReference>
<evidence type="ECO:0000259" key="2">
    <source>
        <dbReference type="Pfam" id="PF06048"/>
    </source>
</evidence>
<organism evidence="3 4">
    <name type="scientific">Planctopirus limnophila (strain ATCC 43296 / DSM 3776 / IFAM 1008 / Mu 290)</name>
    <name type="common">Planctomyces limnophilus</name>
    <dbReference type="NCBI Taxonomy" id="521674"/>
    <lineage>
        <taxon>Bacteria</taxon>
        <taxon>Pseudomonadati</taxon>
        <taxon>Planctomycetota</taxon>
        <taxon>Planctomycetia</taxon>
        <taxon>Planctomycetales</taxon>
        <taxon>Planctomycetaceae</taxon>
        <taxon>Planctopirus</taxon>
    </lineage>
</organism>
<dbReference type="AlphaFoldDB" id="D5SSV3"/>
<dbReference type="KEGG" id="plm:Plim_3088"/>
<name>D5SSV3_PLAL2</name>
<dbReference type="Pfam" id="PF06048">
    <property type="entry name" value="DUF927"/>
    <property type="match status" value="1"/>
</dbReference>
<evidence type="ECO:0000313" key="3">
    <source>
        <dbReference type="EMBL" id="ADG68904.1"/>
    </source>
</evidence>
<keyword evidence="4" id="KW-1185">Reference proteome</keyword>
<feature type="domain" description="DUF927" evidence="2">
    <location>
        <begin position="170"/>
        <end position="429"/>
    </location>
</feature>
<reference evidence="3 4" key="1">
    <citation type="journal article" date="2010" name="Stand. Genomic Sci.">
        <title>Complete genome sequence of Planctomyces limnophilus type strain (Mu 290).</title>
        <authorList>
            <person name="Labutti K."/>
            <person name="Sikorski J."/>
            <person name="Schneider S."/>
            <person name="Nolan M."/>
            <person name="Lucas S."/>
            <person name="Glavina Del Rio T."/>
            <person name="Tice H."/>
            <person name="Cheng J.F."/>
            <person name="Goodwin L."/>
            <person name="Pitluck S."/>
            <person name="Liolios K."/>
            <person name="Ivanova N."/>
            <person name="Mavromatis K."/>
            <person name="Mikhailova N."/>
            <person name="Pati A."/>
            <person name="Chen A."/>
            <person name="Palaniappan K."/>
            <person name="Land M."/>
            <person name="Hauser L."/>
            <person name="Chang Y.J."/>
            <person name="Jeffries C.D."/>
            <person name="Tindall B.J."/>
            <person name="Rohde M."/>
            <person name="Goker M."/>
            <person name="Woyke T."/>
            <person name="Bristow J."/>
            <person name="Eisen J.A."/>
            <person name="Markowitz V."/>
            <person name="Hugenholtz P."/>
            <person name="Kyrpides N.C."/>
            <person name="Klenk H.P."/>
            <person name="Lapidus A."/>
        </authorList>
    </citation>
    <scope>NUCLEOTIDE SEQUENCE [LARGE SCALE GENOMIC DNA]</scope>
    <source>
        <strain evidence="4">ATCC 43296 / DSM 3776 / IFAM 1008 / 290</strain>
    </source>
</reference>
<sequence>MRFLQLVLRVLTPIVHTFPCFHGAIPTPKSLRLEKTMMIASNSNNDSRLSAQVPPESEASLWGTLLPGMSPSNPGPDTNPPSSEANQHASSFNRPESDPEQSGPRRIREILRQLDIHDNRISLAEDMELPQNWSINFDSSMPVLEMRSATRRNAEVESLPQLAWLSEIRIDSINREQAVVVQWLDDGRLDQREISRRSLADSRGILELSRFGMNVNSLNARRWVGYFGDFLGDNSMVLPHRQVLRQLGWERDLNQFAWGRTLIAATPEEPDGIDVVMPDDGFDSALDAFVAGGSFEESLALFREVAESPIARFMLYSSLASVLLPILQRPGFVVDLSGTTSLGKTTTLEVSASVWGRPDAQATGAALIHSWNQTRVFVERRAAFHNHLPLFLDDTRQARNDQISQIVFDLANGIARGRGTVAGVQQTARWRLIALSTGEQALTSFEEQGGTWARVVPLNRPPFANLISNARETVDGYRSRANRHFGHLGPRFVRQVLQQQASWEQWRERYREIHETLAHSVQNNPVAGRMAGHLAVVELAAELAGELFDLPERLRHPGRDLMALLAGELIETDRPLEALHHVLDEVGRRWFFPVNNMASLQEGLFRSSEGQGDIVGRWIVTRDDANRRPSLALTLTELERILQLRGFNFQETIAAWRNLGWLHVSGGRGNLQMVRLSRNGPTVRMVCLKGSILAPLLEERAAGTEEVPE</sequence>
<feature type="region of interest" description="Disordered" evidence="1">
    <location>
        <begin position="43"/>
        <end position="104"/>
    </location>
</feature>
<dbReference type="EMBL" id="CP001744">
    <property type="protein sequence ID" value="ADG68904.1"/>
    <property type="molecule type" value="Genomic_DNA"/>
</dbReference>
<feature type="compositionally biased region" description="Polar residues" evidence="1">
    <location>
        <begin position="80"/>
        <end position="94"/>
    </location>
</feature>
<evidence type="ECO:0000313" key="4">
    <source>
        <dbReference type="Proteomes" id="UP000002220"/>
    </source>
</evidence>